<dbReference type="InterPro" id="IPR031944">
    <property type="entry name" value="RsgA_N"/>
</dbReference>
<dbReference type="NCBIfam" id="TIGR00157">
    <property type="entry name" value="ribosome small subunit-dependent GTPase A"/>
    <property type="match status" value="1"/>
</dbReference>
<dbReference type="PROSITE" id="PS51721">
    <property type="entry name" value="G_CP"/>
    <property type="match status" value="1"/>
</dbReference>
<keyword evidence="14" id="KW-1185">Reference proteome</keyword>
<dbReference type="AlphaFoldDB" id="A0A133ZHH6"/>
<feature type="domain" description="EngC GTPase" evidence="11">
    <location>
        <begin position="88"/>
        <end position="234"/>
    </location>
</feature>
<dbReference type="EMBL" id="LSDA01000124">
    <property type="protein sequence ID" value="KXB54899.1"/>
    <property type="molecule type" value="Genomic_DNA"/>
</dbReference>
<comment type="subunit">
    <text evidence="10">Monomer. Associates with 30S ribosomal subunit, binds 16S rRNA.</text>
</comment>
<dbReference type="HAMAP" id="MF_01820">
    <property type="entry name" value="GTPase_RsgA"/>
    <property type="match status" value="1"/>
</dbReference>
<dbReference type="InterPro" id="IPR027417">
    <property type="entry name" value="P-loop_NTPase"/>
</dbReference>
<dbReference type="GO" id="GO:0005737">
    <property type="term" value="C:cytoplasm"/>
    <property type="evidence" value="ECO:0007669"/>
    <property type="project" value="UniProtKB-SubCell"/>
</dbReference>
<keyword evidence="1 10" id="KW-0963">Cytoplasm</keyword>
<dbReference type="Gene3D" id="1.10.40.50">
    <property type="entry name" value="Probable gtpase engc, domain 3"/>
    <property type="match status" value="1"/>
</dbReference>
<dbReference type="PROSITE" id="PS50936">
    <property type="entry name" value="ENGC_GTPASE"/>
    <property type="match status" value="1"/>
</dbReference>
<protein>
    <recommendedName>
        <fullName evidence="10">Small ribosomal subunit biogenesis GTPase RsgA</fullName>
        <ecNumber evidence="10">3.6.1.-</ecNumber>
    </recommendedName>
</protein>
<dbReference type="SUPFAM" id="SSF52540">
    <property type="entry name" value="P-loop containing nucleoside triphosphate hydrolases"/>
    <property type="match status" value="1"/>
</dbReference>
<dbReference type="Pfam" id="PF16745">
    <property type="entry name" value="RsgA_N"/>
    <property type="match status" value="1"/>
</dbReference>
<comment type="similarity">
    <text evidence="10">Belongs to the TRAFAC class YlqF/YawG GTPase family. RsgA subfamily.</text>
</comment>
<dbReference type="RefSeq" id="WP_060931855.1">
    <property type="nucleotide sequence ID" value="NZ_KQ959840.1"/>
</dbReference>
<dbReference type="PANTHER" id="PTHR32120:SF11">
    <property type="entry name" value="SMALL RIBOSOMAL SUBUNIT BIOGENESIS GTPASE RSGA 1, MITOCHONDRIAL-RELATED"/>
    <property type="match status" value="1"/>
</dbReference>
<dbReference type="InterPro" id="IPR010914">
    <property type="entry name" value="RsgA_GTPase_dom"/>
</dbReference>
<evidence type="ECO:0000256" key="9">
    <source>
        <dbReference type="ARBA" id="ARBA00023134"/>
    </source>
</evidence>
<keyword evidence="7 10" id="KW-0862">Zinc</keyword>
<feature type="domain" description="CP-type G" evidence="12">
    <location>
        <begin position="79"/>
        <end position="236"/>
    </location>
</feature>
<evidence type="ECO:0000256" key="10">
    <source>
        <dbReference type="HAMAP-Rule" id="MF_01820"/>
    </source>
</evidence>
<dbReference type="InterPro" id="IPR030378">
    <property type="entry name" value="G_CP_dom"/>
</dbReference>
<evidence type="ECO:0000256" key="6">
    <source>
        <dbReference type="ARBA" id="ARBA00022801"/>
    </source>
</evidence>
<dbReference type="Pfam" id="PF03193">
    <property type="entry name" value="RsgA_GTPase"/>
    <property type="match status" value="1"/>
</dbReference>
<dbReference type="Gene3D" id="2.40.50.140">
    <property type="entry name" value="Nucleic acid-binding proteins"/>
    <property type="match status" value="1"/>
</dbReference>
<dbReference type="GO" id="GO:0042274">
    <property type="term" value="P:ribosomal small subunit biogenesis"/>
    <property type="evidence" value="ECO:0007669"/>
    <property type="project" value="UniProtKB-UniRule"/>
</dbReference>
<evidence type="ECO:0000259" key="12">
    <source>
        <dbReference type="PROSITE" id="PS51721"/>
    </source>
</evidence>
<feature type="binding site" evidence="10">
    <location>
        <begin position="128"/>
        <end position="131"/>
    </location>
    <ligand>
        <name>GTP</name>
        <dbReference type="ChEBI" id="CHEBI:37565"/>
    </ligand>
</feature>
<evidence type="ECO:0000256" key="4">
    <source>
        <dbReference type="ARBA" id="ARBA00022730"/>
    </source>
</evidence>
<keyword evidence="8 10" id="KW-0694">RNA-binding</keyword>
<keyword evidence="6 10" id="KW-0378">Hydrolase</keyword>
<comment type="cofactor">
    <cofactor evidence="10">
        <name>Zn(2+)</name>
        <dbReference type="ChEBI" id="CHEBI:29105"/>
    </cofactor>
    <text evidence="10">Binds 1 zinc ion per subunit.</text>
</comment>
<evidence type="ECO:0000256" key="3">
    <source>
        <dbReference type="ARBA" id="ARBA00022723"/>
    </source>
</evidence>
<dbReference type="InterPro" id="IPR012340">
    <property type="entry name" value="NA-bd_OB-fold"/>
</dbReference>
<keyword evidence="5 10" id="KW-0547">Nucleotide-binding</keyword>
<feature type="binding site" evidence="10">
    <location>
        <position position="267"/>
    </location>
    <ligand>
        <name>Zn(2+)</name>
        <dbReference type="ChEBI" id="CHEBI:29105"/>
    </ligand>
</feature>
<feature type="binding site" evidence="10">
    <location>
        <position position="260"/>
    </location>
    <ligand>
        <name>Zn(2+)</name>
        <dbReference type="ChEBI" id="CHEBI:29105"/>
    </ligand>
</feature>
<dbReference type="Gene3D" id="3.40.50.300">
    <property type="entry name" value="P-loop containing nucleotide triphosphate hydrolases"/>
    <property type="match status" value="1"/>
</dbReference>
<dbReference type="Proteomes" id="UP000070394">
    <property type="component" value="Unassembled WGS sequence"/>
</dbReference>
<comment type="caution">
    <text evidence="13">The sequence shown here is derived from an EMBL/GenBank/DDBJ whole genome shotgun (WGS) entry which is preliminary data.</text>
</comment>
<reference evidence="14" key="1">
    <citation type="submission" date="2016-01" db="EMBL/GenBank/DDBJ databases">
        <authorList>
            <person name="Mitreva M."/>
            <person name="Pepin K.H."/>
            <person name="Mihindukulasuriya K.A."/>
            <person name="Fulton R."/>
            <person name="Fronick C."/>
            <person name="O'Laughlin M."/>
            <person name="Miner T."/>
            <person name="Herter B."/>
            <person name="Rosa B.A."/>
            <person name="Cordes M."/>
            <person name="Tomlinson C."/>
            <person name="Wollam A."/>
            <person name="Palsikar V.B."/>
            <person name="Mardis E.R."/>
            <person name="Wilson R.K."/>
        </authorList>
    </citation>
    <scope>NUCLEOTIDE SEQUENCE [LARGE SCALE GENOMIC DNA]</scope>
    <source>
        <strain evidence="14">DNF00896</strain>
    </source>
</reference>
<dbReference type="PANTHER" id="PTHR32120">
    <property type="entry name" value="SMALL RIBOSOMAL SUBUNIT BIOGENESIS GTPASE RSGA"/>
    <property type="match status" value="1"/>
</dbReference>
<dbReference type="GO" id="GO:0005525">
    <property type="term" value="F:GTP binding"/>
    <property type="evidence" value="ECO:0007669"/>
    <property type="project" value="UniProtKB-UniRule"/>
</dbReference>
<accession>A0A133ZHH6</accession>
<sequence length="305" mass="34406">MSNLDEGKVYFAKIIKGIAGFYYCIILDECERKGQIFSCKAKGIFRNIGVKPLVGDNVDFEITDTKDLEGNVVKIHKRKNALIRPAVANIDKVVIVLAVESPSPAFYYLDKYLINMSNAGIRVDICWNKTDLNEAKAIEYAKVYENAGFKNIMASTKTEGGLDKLREALKGEVSVLAGASGVGKSSITNILAPKANMDTNTVSRKIERGRHTTRHSELFMIDDNTFVFDTPGFTSVESPTFDKEELRFHFHEFDKYDGKCRFAGCVHINEPECAVKKALEIGSISKIRYQSYKKMYEELSERRKY</sequence>
<comment type="function">
    <text evidence="10">One of several proteins that assist in the late maturation steps of the functional core of the 30S ribosomal subunit. Helps release RbfA from mature subunits. May play a role in the assembly of ribosomal proteins into the subunit. Circularly permuted GTPase that catalyzes slow GTP hydrolysis, GTPase activity is stimulated by the 30S ribosomal subunit.</text>
</comment>
<evidence type="ECO:0000256" key="8">
    <source>
        <dbReference type="ARBA" id="ARBA00022884"/>
    </source>
</evidence>
<keyword evidence="2 10" id="KW-0690">Ribosome biogenesis</keyword>
<evidence type="ECO:0000256" key="2">
    <source>
        <dbReference type="ARBA" id="ARBA00022517"/>
    </source>
</evidence>
<evidence type="ECO:0000256" key="5">
    <source>
        <dbReference type="ARBA" id="ARBA00022741"/>
    </source>
</evidence>
<feature type="binding site" evidence="10">
    <location>
        <position position="265"/>
    </location>
    <ligand>
        <name>Zn(2+)</name>
        <dbReference type="ChEBI" id="CHEBI:29105"/>
    </ligand>
</feature>
<dbReference type="PATRIC" id="fig|467210.3.peg.2241"/>
<dbReference type="OrthoDB" id="9809485at2"/>
<evidence type="ECO:0000256" key="7">
    <source>
        <dbReference type="ARBA" id="ARBA00022833"/>
    </source>
</evidence>
<dbReference type="GO" id="GO:0046872">
    <property type="term" value="F:metal ion binding"/>
    <property type="evidence" value="ECO:0007669"/>
    <property type="project" value="UniProtKB-KW"/>
</dbReference>
<feature type="binding site" evidence="10">
    <location>
        <position position="273"/>
    </location>
    <ligand>
        <name>Zn(2+)</name>
        <dbReference type="ChEBI" id="CHEBI:29105"/>
    </ligand>
</feature>
<keyword evidence="4 10" id="KW-0699">rRNA-binding</keyword>
<dbReference type="GO" id="GO:0019843">
    <property type="term" value="F:rRNA binding"/>
    <property type="evidence" value="ECO:0007669"/>
    <property type="project" value="UniProtKB-KW"/>
</dbReference>
<evidence type="ECO:0000313" key="13">
    <source>
        <dbReference type="EMBL" id="KXB54899.1"/>
    </source>
</evidence>
<dbReference type="STRING" id="467210.HMPREF1866_02263"/>
<organism evidence="13 14">
    <name type="scientific">Lachnoanaerobaculum saburreum</name>
    <dbReference type="NCBI Taxonomy" id="467210"/>
    <lineage>
        <taxon>Bacteria</taxon>
        <taxon>Bacillati</taxon>
        <taxon>Bacillota</taxon>
        <taxon>Clostridia</taxon>
        <taxon>Lachnospirales</taxon>
        <taxon>Lachnospiraceae</taxon>
        <taxon>Lachnoanaerobaculum</taxon>
    </lineage>
</organism>
<dbReference type="EC" id="3.6.1.-" evidence="10"/>
<proteinExistence type="inferred from homology"/>
<feature type="binding site" evidence="10">
    <location>
        <begin position="178"/>
        <end position="186"/>
    </location>
    <ligand>
        <name>GTP</name>
        <dbReference type="ChEBI" id="CHEBI:37565"/>
    </ligand>
</feature>
<dbReference type="InterPro" id="IPR004881">
    <property type="entry name" value="Ribosome_biogen_GTPase_RsgA"/>
</dbReference>
<keyword evidence="9 10" id="KW-0342">GTP-binding</keyword>
<dbReference type="SUPFAM" id="SSF50249">
    <property type="entry name" value="Nucleic acid-binding proteins"/>
    <property type="match status" value="1"/>
</dbReference>
<gene>
    <name evidence="10" type="primary">rsgA</name>
    <name evidence="13" type="ORF">HMPREF1866_02263</name>
</gene>
<evidence type="ECO:0000259" key="11">
    <source>
        <dbReference type="PROSITE" id="PS50936"/>
    </source>
</evidence>
<comment type="subcellular location">
    <subcellularLocation>
        <location evidence="10">Cytoplasm</location>
    </subcellularLocation>
</comment>
<keyword evidence="3 10" id="KW-0479">Metal-binding</keyword>
<dbReference type="CDD" id="cd01854">
    <property type="entry name" value="YjeQ_EngC"/>
    <property type="match status" value="1"/>
</dbReference>
<name>A0A133ZHH6_9FIRM</name>
<evidence type="ECO:0000313" key="14">
    <source>
        <dbReference type="Proteomes" id="UP000070394"/>
    </source>
</evidence>
<dbReference type="GO" id="GO:0003924">
    <property type="term" value="F:GTPase activity"/>
    <property type="evidence" value="ECO:0007669"/>
    <property type="project" value="UniProtKB-UniRule"/>
</dbReference>
<evidence type="ECO:0000256" key="1">
    <source>
        <dbReference type="ARBA" id="ARBA00022490"/>
    </source>
</evidence>